<comment type="caution">
    <text evidence="1">The sequence shown here is derived from an EMBL/GenBank/DDBJ whole genome shotgun (WGS) entry which is preliminary data.</text>
</comment>
<gene>
    <name evidence="1" type="ORF">ENI34_04680</name>
</gene>
<protein>
    <submittedName>
        <fullName evidence="1">Uncharacterized protein</fullName>
    </submittedName>
</protein>
<name>A0A9C9ELP8_UNCW3</name>
<organism evidence="1 2">
    <name type="scientific">candidate division WOR-3 bacterium</name>
    <dbReference type="NCBI Taxonomy" id="2052148"/>
    <lineage>
        <taxon>Bacteria</taxon>
        <taxon>Bacteria division WOR-3</taxon>
    </lineage>
</organism>
<dbReference type="EMBL" id="DRIG01000049">
    <property type="protein sequence ID" value="HEC78423.1"/>
    <property type="molecule type" value="Genomic_DNA"/>
</dbReference>
<evidence type="ECO:0000313" key="1">
    <source>
        <dbReference type="EMBL" id="HEC78423.1"/>
    </source>
</evidence>
<proteinExistence type="predicted"/>
<sequence length="320" mass="37524">MKEIIVTTILALCLVSLAGAEGYQPVFEYSEEEAKLYRMPINQITPEDGIWTGHVIAYGHYIKPPYKIEVKDTIVLINNVQVYPALKTPGMIEKERKDEEMREARKKEEQDYIKAHQAEYNEMQKVDSLAKVLYEREKAGKGRENAINVVAKFYKKSIGVDSVRIIDDREILVCYSPGTIQFELQRIKGYRKPTHRFIELEPYPPLSSPPDIYKTQEERDEAMRKMGFPTTKQGWAEWWAERFEEKLKEGWAVTFWATQRYGSGIQWESDLIKTHEFLKDKQRSPIDKYNALRGIFSHTGILALIANFDYKEWNSLRRQR</sequence>
<dbReference type="AlphaFoldDB" id="A0A9C9ELP8"/>
<accession>A0A9C9ELP8</accession>
<evidence type="ECO:0000313" key="2">
    <source>
        <dbReference type="Proteomes" id="UP000885826"/>
    </source>
</evidence>
<dbReference type="Proteomes" id="UP000885826">
    <property type="component" value="Unassembled WGS sequence"/>
</dbReference>
<reference evidence="1" key="1">
    <citation type="journal article" date="2020" name="mSystems">
        <title>Genome- and Community-Level Interaction Insights into Carbon Utilization and Element Cycling Functions of Hydrothermarchaeota in Hydrothermal Sediment.</title>
        <authorList>
            <person name="Zhou Z."/>
            <person name="Liu Y."/>
            <person name="Xu W."/>
            <person name="Pan J."/>
            <person name="Luo Z.H."/>
            <person name="Li M."/>
        </authorList>
    </citation>
    <scope>NUCLEOTIDE SEQUENCE</scope>
    <source>
        <strain evidence="1">HyVt-388</strain>
    </source>
</reference>